<organism evidence="8 9">
    <name type="scientific">Carex littledalei</name>
    <dbReference type="NCBI Taxonomy" id="544730"/>
    <lineage>
        <taxon>Eukaryota</taxon>
        <taxon>Viridiplantae</taxon>
        <taxon>Streptophyta</taxon>
        <taxon>Embryophyta</taxon>
        <taxon>Tracheophyta</taxon>
        <taxon>Spermatophyta</taxon>
        <taxon>Magnoliopsida</taxon>
        <taxon>Liliopsida</taxon>
        <taxon>Poales</taxon>
        <taxon>Cyperaceae</taxon>
        <taxon>Cyperoideae</taxon>
        <taxon>Cariceae</taxon>
        <taxon>Carex</taxon>
        <taxon>Carex subgen. Euthyceras</taxon>
    </lineage>
</organism>
<keyword evidence="5" id="KW-0067">ATP-binding</keyword>
<name>A0A833VVA3_9POAL</name>
<sequence length="265" mass="30016">MGDSQEASPVKADQESAASPRKDDANGHLKDAIVGTHTPRCVHDMGLIHTDLKTENILLASSEYKQVLNIKVPDLNRKCYPQVSFKLVPKLVPKSTAIKLIDFGCAVFDNYNNDYTITTRYYRAPEVILGLRWSYACDMWSIGCILFELCSGEFLFNGHEDLQHLAMMERVLGPIPRHMISHACTSALKLFKKGEKLNWPQSGVSAEDMEYVKKLGKLKDMVGRYCTVHQSRASLTDLLKRLLAYDPNDRLTAREALDHPFFKEH</sequence>
<evidence type="ECO:0000256" key="6">
    <source>
        <dbReference type="SAM" id="MobiDB-lite"/>
    </source>
</evidence>
<protein>
    <submittedName>
        <fullName evidence="8">Serine/threonine-protein kinase AFC3</fullName>
    </submittedName>
</protein>
<evidence type="ECO:0000259" key="7">
    <source>
        <dbReference type="PROSITE" id="PS50011"/>
    </source>
</evidence>
<dbReference type="PANTHER" id="PTHR45646">
    <property type="entry name" value="SERINE/THREONINE-PROTEIN KINASE DOA-RELATED"/>
    <property type="match status" value="1"/>
</dbReference>
<dbReference type="PROSITE" id="PS50011">
    <property type="entry name" value="PROTEIN_KINASE_DOM"/>
    <property type="match status" value="1"/>
</dbReference>
<dbReference type="EMBL" id="SWLB01000007">
    <property type="protein sequence ID" value="KAF3336748.1"/>
    <property type="molecule type" value="Genomic_DNA"/>
</dbReference>
<dbReference type="PROSITE" id="PS00108">
    <property type="entry name" value="PROTEIN_KINASE_ST"/>
    <property type="match status" value="1"/>
</dbReference>
<dbReference type="PANTHER" id="PTHR45646:SF11">
    <property type="entry name" value="SERINE_THREONINE-PROTEIN KINASE DOA"/>
    <property type="match status" value="1"/>
</dbReference>
<evidence type="ECO:0000256" key="4">
    <source>
        <dbReference type="ARBA" id="ARBA00022777"/>
    </source>
</evidence>
<dbReference type="OrthoDB" id="283111at2759"/>
<evidence type="ECO:0000256" key="5">
    <source>
        <dbReference type="ARBA" id="ARBA00022840"/>
    </source>
</evidence>
<dbReference type="Proteomes" id="UP000623129">
    <property type="component" value="Unassembled WGS sequence"/>
</dbReference>
<evidence type="ECO:0000256" key="3">
    <source>
        <dbReference type="ARBA" id="ARBA00022741"/>
    </source>
</evidence>
<dbReference type="AlphaFoldDB" id="A0A833VVA3"/>
<dbReference type="InterPro" id="IPR051175">
    <property type="entry name" value="CLK_kinases"/>
</dbReference>
<feature type="domain" description="Protein kinase" evidence="7">
    <location>
        <begin position="1"/>
        <end position="262"/>
    </location>
</feature>
<gene>
    <name evidence="8" type="ORF">FCM35_KLT19334</name>
</gene>
<keyword evidence="2" id="KW-0808">Transferase</keyword>
<dbReference type="Gene3D" id="1.10.510.10">
    <property type="entry name" value="Transferase(Phosphotransferase) domain 1"/>
    <property type="match status" value="1"/>
</dbReference>
<dbReference type="SUPFAM" id="SSF56112">
    <property type="entry name" value="Protein kinase-like (PK-like)"/>
    <property type="match status" value="1"/>
</dbReference>
<keyword evidence="1" id="KW-0723">Serine/threonine-protein kinase</keyword>
<evidence type="ECO:0000313" key="8">
    <source>
        <dbReference type="EMBL" id="KAF3336748.1"/>
    </source>
</evidence>
<dbReference type="GO" id="GO:0004674">
    <property type="term" value="F:protein serine/threonine kinase activity"/>
    <property type="evidence" value="ECO:0007669"/>
    <property type="project" value="UniProtKB-KW"/>
</dbReference>
<evidence type="ECO:0000256" key="1">
    <source>
        <dbReference type="ARBA" id="ARBA00022527"/>
    </source>
</evidence>
<dbReference type="SMART" id="SM00220">
    <property type="entry name" value="S_TKc"/>
    <property type="match status" value="1"/>
</dbReference>
<evidence type="ECO:0000313" key="9">
    <source>
        <dbReference type="Proteomes" id="UP000623129"/>
    </source>
</evidence>
<dbReference type="InterPro" id="IPR008271">
    <property type="entry name" value="Ser/Thr_kinase_AS"/>
</dbReference>
<proteinExistence type="predicted"/>
<evidence type="ECO:0000256" key="2">
    <source>
        <dbReference type="ARBA" id="ARBA00022679"/>
    </source>
</evidence>
<reference evidence="8" key="1">
    <citation type="submission" date="2020-01" db="EMBL/GenBank/DDBJ databases">
        <title>Genome sequence of Kobresia littledalei, the first chromosome-level genome in the family Cyperaceae.</title>
        <authorList>
            <person name="Qu G."/>
        </authorList>
    </citation>
    <scope>NUCLEOTIDE SEQUENCE</scope>
    <source>
        <strain evidence="8">C.B.Clarke</strain>
        <tissue evidence="8">Leaf</tissue>
    </source>
</reference>
<keyword evidence="9" id="KW-1185">Reference proteome</keyword>
<keyword evidence="4 8" id="KW-0418">Kinase</keyword>
<dbReference type="GO" id="GO:0005524">
    <property type="term" value="F:ATP binding"/>
    <property type="evidence" value="ECO:0007669"/>
    <property type="project" value="UniProtKB-KW"/>
</dbReference>
<dbReference type="InterPro" id="IPR000719">
    <property type="entry name" value="Prot_kinase_dom"/>
</dbReference>
<dbReference type="InterPro" id="IPR011009">
    <property type="entry name" value="Kinase-like_dom_sf"/>
</dbReference>
<dbReference type="GO" id="GO:0005634">
    <property type="term" value="C:nucleus"/>
    <property type="evidence" value="ECO:0007669"/>
    <property type="project" value="TreeGrafter"/>
</dbReference>
<comment type="caution">
    <text evidence="8">The sequence shown here is derived from an EMBL/GenBank/DDBJ whole genome shotgun (WGS) entry which is preliminary data.</text>
</comment>
<keyword evidence="3" id="KW-0547">Nucleotide-binding</keyword>
<dbReference type="Pfam" id="PF00069">
    <property type="entry name" value="Pkinase"/>
    <property type="match status" value="1"/>
</dbReference>
<feature type="region of interest" description="Disordered" evidence="6">
    <location>
        <begin position="1"/>
        <end position="28"/>
    </location>
</feature>
<accession>A0A833VVA3</accession>